<dbReference type="AlphaFoldDB" id="A0AAW8F5N9"/>
<organism evidence="1 2">
    <name type="scientific">Streptomyces canus</name>
    <dbReference type="NCBI Taxonomy" id="58343"/>
    <lineage>
        <taxon>Bacteria</taxon>
        <taxon>Bacillati</taxon>
        <taxon>Actinomycetota</taxon>
        <taxon>Actinomycetes</taxon>
        <taxon>Kitasatosporales</taxon>
        <taxon>Streptomycetaceae</taxon>
        <taxon>Streptomyces</taxon>
        <taxon>Streptomyces aurantiacus group</taxon>
    </lineage>
</organism>
<accession>A0AAW8F5N9</accession>
<dbReference type="RefSeq" id="WP_306972642.1">
    <property type="nucleotide sequence ID" value="NZ_JAUSZV010000005.1"/>
</dbReference>
<dbReference type="Proteomes" id="UP001234216">
    <property type="component" value="Unassembled WGS sequence"/>
</dbReference>
<reference evidence="1" key="1">
    <citation type="submission" date="2023-07" db="EMBL/GenBank/DDBJ databases">
        <title>Comparative genomics of wheat-associated soil bacteria to identify genetic determinants of phenazine resistance.</title>
        <authorList>
            <person name="Mouncey N."/>
        </authorList>
    </citation>
    <scope>NUCLEOTIDE SEQUENCE</scope>
    <source>
        <strain evidence="1">V4I22</strain>
    </source>
</reference>
<dbReference type="EMBL" id="JAUSZV010000005">
    <property type="protein sequence ID" value="MDQ0905109.1"/>
    <property type="molecule type" value="Genomic_DNA"/>
</dbReference>
<protein>
    <recommendedName>
        <fullName evidence="3">Transposase</fullName>
    </recommendedName>
</protein>
<sequence>MGLGRWHRLRDQDTHLLWRIGRRKARRVQDVLPDGSYLARIEANKHSKAAGTVKAPSAPVRVIEYRAVGQVDVVRLIIRLTGHEKCPAEELAVLYGAQRAMSYTVRHGSMPRACRIRAPMCRAPRNAGAPTDRRLWGRKRADCISGSGPAPRVRCRADEVLRSGVSLGGP</sequence>
<name>A0AAW8F5N9_9ACTN</name>
<evidence type="ECO:0000313" key="1">
    <source>
        <dbReference type="EMBL" id="MDQ0905109.1"/>
    </source>
</evidence>
<gene>
    <name evidence="1" type="ORF">QFZ22_001094</name>
</gene>
<evidence type="ECO:0000313" key="2">
    <source>
        <dbReference type="Proteomes" id="UP001234216"/>
    </source>
</evidence>
<comment type="caution">
    <text evidence="1">The sequence shown here is derived from an EMBL/GenBank/DDBJ whole genome shotgun (WGS) entry which is preliminary data.</text>
</comment>
<evidence type="ECO:0008006" key="3">
    <source>
        <dbReference type="Google" id="ProtNLM"/>
    </source>
</evidence>
<proteinExistence type="predicted"/>